<dbReference type="Proteomes" id="UP001499882">
    <property type="component" value="Unassembled WGS sequence"/>
</dbReference>
<dbReference type="InterPro" id="IPR038233">
    <property type="entry name" value="Colicin_D/E5_nuclease"/>
</dbReference>
<evidence type="ECO:0000256" key="1">
    <source>
        <dbReference type="ARBA" id="ARBA00023015"/>
    </source>
</evidence>
<keyword evidence="2" id="KW-0238">DNA-binding</keyword>
<dbReference type="InterPro" id="IPR022385">
    <property type="entry name" value="Rhs_assc_core"/>
</dbReference>
<dbReference type="SUPFAM" id="SSF102824">
    <property type="entry name" value="Colicin D/E5 nuclease domain"/>
    <property type="match status" value="1"/>
</dbReference>
<evidence type="ECO:0000256" key="2">
    <source>
        <dbReference type="ARBA" id="ARBA00023125"/>
    </source>
</evidence>
<evidence type="ECO:0000313" key="7">
    <source>
        <dbReference type="Proteomes" id="UP001499882"/>
    </source>
</evidence>
<evidence type="ECO:0000259" key="5">
    <source>
        <dbReference type="PROSITE" id="PS51032"/>
    </source>
</evidence>
<evidence type="ECO:0000313" key="6">
    <source>
        <dbReference type="EMBL" id="GAA4748401.1"/>
    </source>
</evidence>
<feature type="region of interest" description="Disordered" evidence="4">
    <location>
        <begin position="1"/>
        <end position="23"/>
    </location>
</feature>
<dbReference type="Pfam" id="PF11429">
    <property type="entry name" value="Colicin_D"/>
    <property type="match status" value="1"/>
</dbReference>
<gene>
    <name evidence="6" type="ORF">GCM10023350_36660</name>
</gene>
<proteinExistence type="predicted"/>
<organism evidence="6 7">
    <name type="scientific">Nocardioides endophyticus</name>
    <dbReference type="NCBI Taxonomy" id="1353775"/>
    <lineage>
        <taxon>Bacteria</taxon>
        <taxon>Bacillati</taxon>
        <taxon>Actinomycetota</taxon>
        <taxon>Actinomycetes</taxon>
        <taxon>Propionibacteriales</taxon>
        <taxon>Nocardioidaceae</taxon>
        <taxon>Nocardioides</taxon>
    </lineage>
</organism>
<dbReference type="PANTHER" id="PTHR32305:SF15">
    <property type="entry name" value="PROTEIN RHSA-RELATED"/>
    <property type="match status" value="1"/>
</dbReference>
<protein>
    <recommendedName>
        <fullName evidence="5">AP2/ERF domain-containing protein</fullName>
    </recommendedName>
</protein>
<dbReference type="InterPro" id="IPR050708">
    <property type="entry name" value="T6SS_VgrG/RHS"/>
</dbReference>
<dbReference type="InterPro" id="IPR037178">
    <property type="entry name" value="ColicinD_C_sf"/>
</dbReference>
<sequence>MHYTYEPYGNLKANTPGTAGGPEPGLRWAGQLQDPSGGYHPRARQYAPELGSFVTPDPAAAQYGSATYTYGAANPMVNADPLGLWPTSGGSVWDNVKYAAQNVIGLTPAGPALQAFRACEGPAKGSCGADVVAMGVLGSAAGVGGLASRLGRAAEGAPDVSQILMRSPGQLQSKFKHAGDFGVTGNYSKANAANYSSAMHQHINAAGTRAIQGTYRGESVTHHLNPATGLNVIARNGEFVSGWQLSPGQLANVLKHGGLGGG</sequence>
<accession>A0ABP8Z6Z5</accession>
<dbReference type="EMBL" id="BAABKN010000023">
    <property type="protein sequence ID" value="GAA4748401.1"/>
    <property type="molecule type" value="Genomic_DNA"/>
</dbReference>
<dbReference type="Gene3D" id="3.10.450.200">
    <property type="match status" value="1"/>
</dbReference>
<dbReference type="NCBIfam" id="TIGR03696">
    <property type="entry name" value="Rhs_assc_core"/>
    <property type="match status" value="1"/>
</dbReference>
<evidence type="ECO:0000256" key="3">
    <source>
        <dbReference type="ARBA" id="ARBA00023163"/>
    </source>
</evidence>
<dbReference type="PROSITE" id="PS51032">
    <property type="entry name" value="AP2_ERF"/>
    <property type="match status" value="1"/>
</dbReference>
<dbReference type="InterPro" id="IPR001471">
    <property type="entry name" value="AP2/ERF_dom"/>
</dbReference>
<reference evidence="7" key="1">
    <citation type="journal article" date="2019" name="Int. J. Syst. Evol. Microbiol.">
        <title>The Global Catalogue of Microorganisms (GCM) 10K type strain sequencing project: providing services to taxonomists for standard genome sequencing and annotation.</title>
        <authorList>
            <consortium name="The Broad Institute Genomics Platform"/>
            <consortium name="The Broad Institute Genome Sequencing Center for Infectious Disease"/>
            <person name="Wu L."/>
            <person name="Ma J."/>
        </authorList>
    </citation>
    <scope>NUCLEOTIDE SEQUENCE [LARGE SCALE GENOMIC DNA]</scope>
    <source>
        <strain evidence="7">JCM 18532</strain>
    </source>
</reference>
<comment type="caution">
    <text evidence="6">The sequence shown here is derived from an EMBL/GenBank/DDBJ whole genome shotgun (WGS) entry which is preliminary data.</text>
</comment>
<dbReference type="Gene3D" id="2.180.10.10">
    <property type="entry name" value="RHS repeat-associated core"/>
    <property type="match status" value="1"/>
</dbReference>
<dbReference type="InterPro" id="IPR024440">
    <property type="entry name" value="ColicinD_C"/>
</dbReference>
<keyword evidence="7" id="KW-1185">Reference proteome</keyword>
<feature type="domain" description="AP2/ERF" evidence="5">
    <location>
        <begin position="14"/>
        <end position="80"/>
    </location>
</feature>
<dbReference type="PANTHER" id="PTHR32305">
    <property type="match status" value="1"/>
</dbReference>
<name>A0ABP8Z6Z5_9ACTN</name>
<keyword evidence="3" id="KW-0804">Transcription</keyword>
<dbReference type="RefSeq" id="WP_345528371.1">
    <property type="nucleotide sequence ID" value="NZ_BAABKN010000023.1"/>
</dbReference>
<evidence type="ECO:0000256" key="4">
    <source>
        <dbReference type="SAM" id="MobiDB-lite"/>
    </source>
</evidence>
<keyword evidence="1" id="KW-0805">Transcription regulation</keyword>